<evidence type="ECO:0000313" key="2">
    <source>
        <dbReference type="Proteomes" id="UP001280121"/>
    </source>
</evidence>
<dbReference type="PANTHER" id="PTHR46890">
    <property type="entry name" value="NON-LTR RETROLELEMENT REVERSE TRANSCRIPTASE-LIKE PROTEIN-RELATED"/>
    <property type="match status" value="1"/>
</dbReference>
<evidence type="ECO:0008006" key="3">
    <source>
        <dbReference type="Google" id="ProtNLM"/>
    </source>
</evidence>
<gene>
    <name evidence="1" type="ORF">Ddye_026637</name>
</gene>
<dbReference type="PANTHER" id="PTHR46890:SF50">
    <property type="entry name" value="RNA-DIRECTED DNA POLYMERASE, EUKARYOTA, REVERSE TRANSCRIPTASE ZINC-BINDING DOMAIN PROTEIN-RELATED"/>
    <property type="match status" value="1"/>
</dbReference>
<evidence type="ECO:0000313" key="1">
    <source>
        <dbReference type="EMBL" id="KAK2638842.1"/>
    </source>
</evidence>
<dbReference type="EMBL" id="JANJYI010000008">
    <property type="protein sequence ID" value="KAK2638842.1"/>
    <property type="molecule type" value="Genomic_DNA"/>
</dbReference>
<organism evidence="1 2">
    <name type="scientific">Dipteronia dyeriana</name>
    <dbReference type="NCBI Taxonomy" id="168575"/>
    <lineage>
        <taxon>Eukaryota</taxon>
        <taxon>Viridiplantae</taxon>
        <taxon>Streptophyta</taxon>
        <taxon>Embryophyta</taxon>
        <taxon>Tracheophyta</taxon>
        <taxon>Spermatophyta</taxon>
        <taxon>Magnoliopsida</taxon>
        <taxon>eudicotyledons</taxon>
        <taxon>Gunneridae</taxon>
        <taxon>Pentapetalae</taxon>
        <taxon>rosids</taxon>
        <taxon>malvids</taxon>
        <taxon>Sapindales</taxon>
        <taxon>Sapindaceae</taxon>
        <taxon>Hippocastanoideae</taxon>
        <taxon>Acereae</taxon>
        <taxon>Dipteronia</taxon>
    </lineage>
</organism>
<dbReference type="AlphaFoldDB" id="A0AAD9TMI7"/>
<proteinExistence type="predicted"/>
<comment type="caution">
    <text evidence="1">The sequence shown here is derived from an EMBL/GenBank/DDBJ whole genome shotgun (WGS) entry which is preliminary data.</text>
</comment>
<protein>
    <recommendedName>
        <fullName evidence="3">Reverse transcriptase domain-containing protein</fullName>
    </recommendedName>
</protein>
<accession>A0AAD9TMI7</accession>
<dbReference type="InterPro" id="IPR036691">
    <property type="entry name" value="Endo/exonu/phosph_ase_sf"/>
</dbReference>
<dbReference type="Proteomes" id="UP001280121">
    <property type="component" value="Unassembled WGS sequence"/>
</dbReference>
<dbReference type="Gene3D" id="3.60.10.10">
    <property type="entry name" value="Endonuclease/exonuclease/phosphatase"/>
    <property type="match status" value="1"/>
</dbReference>
<keyword evidence="2" id="KW-1185">Reference proteome</keyword>
<dbReference type="InterPro" id="IPR052343">
    <property type="entry name" value="Retrotransposon-Effector_Assoc"/>
</dbReference>
<name>A0AAD9TMI7_9ROSI</name>
<reference evidence="1" key="1">
    <citation type="journal article" date="2023" name="Plant J.">
        <title>Genome sequences and population genomics provide insights into the demographic history, inbreeding, and mutation load of two 'living fossil' tree species of Dipteronia.</title>
        <authorList>
            <person name="Feng Y."/>
            <person name="Comes H.P."/>
            <person name="Chen J."/>
            <person name="Zhu S."/>
            <person name="Lu R."/>
            <person name="Zhang X."/>
            <person name="Li P."/>
            <person name="Qiu J."/>
            <person name="Olsen K.M."/>
            <person name="Qiu Y."/>
        </authorList>
    </citation>
    <scope>NUCLEOTIDE SEQUENCE</scope>
    <source>
        <strain evidence="1">KIB01</strain>
    </source>
</reference>
<dbReference type="SUPFAM" id="SSF56219">
    <property type="entry name" value="DNase I-like"/>
    <property type="match status" value="1"/>
</dbReference>
<sequence>MAKLTTLLVGKGTKIQRMLLKQIRYRAFHNGKGKKLQKPKRVLPWNIRGFRKMVKRRKVRKVMFEHKPAVCFIQESKMDSFERKVIRSIWGSLLERGIGMDAFGSAGGLISLWNEDFFHGKRYTKVCEDQLAKIKSYTIRDGWSLDLRHENVKERKSLEVIFSKEEAREALSSCNGNKAPEPDGFNLKFIKDNWDVIEGDFLQLLEDFHGDGTIVKVLNKTFIALIPKCVKQELVKDFRPISLKWVLMENRGIGWVAVFLHRPFRFLSMGVQLRSSGWKGAFVKMILSLFLFNVAVEGLSDLLQKVTGKEMVKMVILGNGDVYISHLQFAYDAILFIQPIMEYLSNVRRILRCFELASGLRLNFQKSSVVRVRNKGSGEEDWETIFRCAKGSLPFGYLGL</sequence>